<evidence type="ECO:0000256" key="2">
    <source>
        <dbReference type="ARBA" id="ARBA00022723"/>
    </source>
</evidence>
<evidence type="ECO:0000256" key="3">
    <source>
        <dbReference type="ARBA" id="ARBA00022737"/>
    </source>
</evidence>
<keyword evidence="5 6" id="KW-0440">LIM domain</keyword>
<feature type="domain" description="LIM zinc-binding" evidence="7">
    <location>
        <begin position="54"/>
        <end position="128"/>
    </location>
</feature>
<protein>
    <recommendedName>
        <fullName evidence="7">LIM zinc-binding domain-containing protein</fullName>
    </recommendedName>
</protein>
<dbReference type="PROSITE" id="PS50023">
    <property type="entry name" value="LIM_DOMAIN_2"/>
    <property type="match status" value="1"/>
</dbReference>
<evidence type="ECO:0000313" key="8">
    <source>
        <dbReference type="EMBL" id="CAD2161965.1"/>
    </source>
</evidence>
<dbReference type="PANTHER" id="PTHR24212">
    <property type="entry name" value="ZYXIN/TRIP6"/>
    <property type="match status" value="1"/>
</dbReference>
<reference evidence="8 9" key="1">
    <citation type="submission" date="2020-08" db="EMBL/GenBank/DDBJ databases">
        <authorList>
            <person name="Koutsovoulos G."/>
            <person name="Danchin GJ E."/>
        </authorList>
    </citation>
    <scope>NUCLEOTIDE SEQUENCE [LARGE SCALE GENOMIC DNA]</scope>
</reference>
<evidence type="ECO:0000256" key="5">
    <source>
        <dbReference type="ARBA" id="ARBA00023038"/>
    </source>
</evidence>
<dbReference type="AlphaFoldDB" id="A0A6V7UQH4"/>
<dbReference type="OrthoDB" id="17591at2759"/>
<dbReference type="InterPro" id="IPR001781">
    <property type="entry name" value="Znf_LIM"/>
</dbReference>
<dbReference type="EMBL" id="CAJEWN010000089">
    <property type="protein sequence ID" value="CAD2161965.1"/>
    <property type="molecule type" value="Genomic_DNA"/>
</dbReference>
<dbReference type="SMART" id="SM00132">
    <property type="entry name" value="LIM"/>
    <property type="match status" value="2"/>
</dbReference>
<dbReference type="Pfam" id="PF00412">
    <property type="entry name" value="LIM"/>
    <property type="match status" value="2"/>
</dbReference>
<keyword evidence="3" id="KW-0677">Repeat</keyword>
<comment type="similarity">
    <text evidence="1">Belongs to the zyxin/ajuba family.</text>
</comment>
<sequence>MAQCATCPECRAEVGNQPTIFALGQLWHREHFRCATPNCGRQLDANYQVSENRPYCLDCYANRRNPGCALETCQQALAGEVYFALGNYWHPQCFRCAGCSRPLQGGNYFLVDNRPYDFACHWGRRLALQNGASSDSELSQ</sequence>
<organism evidence="8 9">
    <name type="scientific">Meloidogyne enterolobii</name>
    <name type="common">Root-knot nematode worm</name>
    <name type="synonym">Meloidogyne mayaguensis</name>
    <dbReference type="NCBI Taxonomy" id="390850"/>
    <lineage>
        <taxon>Eukaryota</taxon>
        <taxon>Metazoa</taxon>
        <taxon>Ecdysozoa</taxon>
        <taxon>Nematoda</taxon>
        <taxon>Chromadorea</taxon>
        <taxon>Rhabditida</taxon>
        <taxon>Tylenchina</taxon>
        <taxon>Tylenchomorpha</taxon>
        <taxon>Tylenchoidea</taxon>
        <taxon>Meloidogynidae</taxon>
        <taxon>Meloidogyninae</taxon>
        <taxon>Meloidogyne</taxon>
    </lineage>
</organism>
<evidence type="ECO:0000256" key="4">
    <source>
        <dbReference type="ARBA" id="ARBA00022833"/>
    </source>
</evidence>
<proteinExistence type="inferred from homology"/>
<accession>A0A6V7UQH4</accession>
<keyword evidence="4 6" id="KW-0862">Zinc</keyword>
<name>A0A6V7UQH4_MELEN</name>
<dbReference type="PANTHER" id="PTHR24212:SF8">
    <property type="entry name" value="LIM ZINC FINGER DOMAIN CONTAINING PROTEIN"/>
    <property type="match status" value="1"/>
</dbReference>
<dbReference type="Proteomes" id="UP000580250">
    <property type="component" value="Unassembled WGS sequence"/>
</dbReference>
<dbReference type="Gene3D" id="2.10.110.10">
    <property type="entry name" value="Cysteine Rich Protein"/>
    <property type="match status" value="2"/>
</dbReference>
<evidence type="ECO:0000259" key="7">
    <source>
        <dbReference type="PROSITE" id="PS50023"/>
    </source>
</evidence>
<comment type="caution">
    <text evidence="8">The sequence shown here is derived from an EMBL/GenBank/DDBJ whole genome shotgun (WGS) entry which is preliminary data.</text>
</comment>
<dbReference type="GO" id="GO:0046872">
    <property type="term" value="F:metal ion binding"/>
    <property type="evidence" value="ECO:0007669"/>
    <property type="project" value="UniProtKB-KW"/>
</dbReference>
<evidence type="ECO:0000256" key="1">
    <source>
        <dbReference type="ARBA" id="ARBA00009611"/>
    </source>
</evidence>
<dbReference type="CDD" id="cd08368">
    <property type="entry name" value="LIM"/>
    <property type="match status" value="1"/>
</dbReference>
<gene>
    <name evidence="8" type="ORF">MENT_LOCUS15144</name>
</gene>
<evidence type="ECO:0000313" key="9">
    <source>
        <dbReference type="Proteomes" id="UP000580250"/>
    </source>
</evidence>
<evidence type="ECO:0000256" key="6">
    <source>
        <dbReference type="PROSITE-ProRule" id="PRU00125"/>
    </source>
</evidence>
<keyword evidence="2 6" id="KW-0479">Metal-binding</keyword>
<dbReference type="SUPFAM" id="SSF57716">
    <property type="entry name" value="Glucocorticoid receptor-like (DNA-binding domain)"/>
    <property type="match status" value="2"/>
</dbReference>